<accession>A0AAW1BJ38</accession>
<evidence type="ECO:0000313" key="1">
    <source>
        <dbReference type="EMBL" id="KAK9401977.1"/>
    </source>
</evidence>
<gene>
    <name evidence="1" type="ORF">NXF25_010333</name>
</gene>
<protein>
    <submittedName>
        <fullName evidence="1">Uncharacterized protein</fullName>
    </submittedName>
</protein>
<name>A0AAW1BJ38_CROAD</name>
<organism evidence="1 2">
    <name type="scientific">Crotalus adamanteus</name>
    <name type="common">Eastern diamondback rattlesnake</name>
    <dbReference type="NCBI Taxonomy" id="8729"/>
    <lineage>
        <taxon>Eukaryota</taxon>
        <taxon>Metazoa</taxon>
        <taxon>Chordata</taxon>
        <taxon>Craniata</taxon>
        <taxon>Vertebrata</taxon>
        <taxon>Euteleostomi</taxon>
        <taxon>Lepidosauria</taxon>
        <taxon>Squamata</taxon>
        <taxon>Bifurcata</taxon>
        <taxon>Unidentata</taxon>
        <taxon>Episquamata</taxon>
        <taxon>Toxicofera</taxon>
        <taxon>Serpentes</taxon>
        <taxon>Colubroidea</taxon>
        <taxon>Viperidae</taxon>
        <taxon>Crotalinae</taxon>
        <taxon>Crotalus</taxon>
    </lineage>
</organism>
<comment type="caution">
    <text evidence="1">The sequence shown here is derived from an EMBL/GenBank/DDBJ whole genome shotgun (WGS) entry which is preliminary data.</text>
</comment>
<evidence type="ECO:0000313" key="2">
    <source>
        <dbReference type="Proteomes" id="UP001474421"/>
    </source>
</evidence>
<dbReference type="Proteomes" id="UP001474421">
    <property type="component" value="Unassembled WGS sequence"/>
</dbReference>
<proteinExistence type="predicted"/>
<dbReference type="EMBL" id="JAOTOJ010000004">
    <property type="protein sequence ID" value="KAK9401977.1"/>
    <property type="molecule type" value="Genomic_DNA"/>
</dbReference>
<sequence>MASASRHCSGVMMLSKWVTLVF</sequence>
<keyword evidence="2" id="KW-1185">Reference proteome</keyword>
<dbReference type="AlphaFoldDB" id="A0AAW1BJ38"/>
<reference evidence="1 2" key="1">
    <citation type="journal article" date="2024" name="Proc. Natl. Acad. Sci. U.S.A.">
        <title>The genetic regulatory architecture and epigenomic basis for age-related changes in rattlesnake venom.</title>
        <authorList>
            <person name="Hogan M.P."/>
            <person name="Holding M.L."/>
            <person name="Nystrom G.S."/>
            <person name="Colston T.J."/>
            <person name="Bartlett D.A."/>
            <person name="Mason A.J."/>
            <person name="Ellsworth S.A."/>
            <person name="Rautsaw R.M."/>
            <person name="Lawrence K.C."/>
            <person name="Strickland J.L."/>
            <person name="He B."/>
            <person name="Fraser P."/>
            <person name="Margres M.J."/>
            <person name="Gilbert D.M."/>
            <person name="Gibbs H.L."/>
            <person name="Parkinson C.L."/>
            <person name="Rokyta D.R."/>
        </authorList>
    </citation>
    <scope>NUCLEOTIDE SEQUENCE [LARGE SCALE GENOMIC DNA]</scope>
    <source>
        <strain evidence="1">DRR0105</strain>
    </source>
</reference>